<comment type="caution">
    <text evidence="1">The sequence shown here is derived from an EMBL/GenBank/DDBJ whole genome shotgun (WGS) entry which is preliminary data.</text>
</comment>
<evidence type="ECO:0000313" key="1">
    <source>
        <dbReference type="EMBL" id="KAI7945071.1"/>
    </source>
</evidence>
<evidence type="ECO:0000313" key="2">
    <source>
        <dbReference type="Proteomes" id="UP001060170"/>
    </source>
</evidence>
<protein>
    <submittedName>
        <fullName evidence="1">Uncharacterized protein</fullName>
    </submittedName>
</protein>
<dbReference type="Proteomes" id="UP001060170">
    <property type="component" value="Chromosome 10"/>
</dbReference>
<proteinExistence type="predicted"/>
<reference evidence="2" key="1">
    <citation type="journal article" date="2018" name="BMC Genomics">
        <title>Genomic insights into host adaptation between the wheat stripe rust pathogen (Puccinia striiformis f. sp. tritici) and the barley stripe rust pathogen (Puccinia striiformis f. sp. hordei).</title>
        <authorList>
            <person name="Xia C."/>
            <person name="Wang M."/>
            <person name="Yin C."/>
            <person name="Cornejo O.E."/>
            <person name="Hulbert S.H."/>
            <person name="Chen X."/>
        </authorList>
    </citation>
    <scope>NUCLEOTIDE SEQUENCE [LARGE SCALE GENOMIC DNA]</scope>
    <source>
        <strain evidence="2">93-210</strain>
    </source>
</reference>
<reference evidence="1 2" key="3">
    <citation type="journal article" date="2022" name="Microbiol. Spectr.">
        <title>Folding features and dynamics of 3D genome architecture in plant fungal pathogens.</title>
        <authorList>
            <person name="Xia C."/>
        </authorList>
    </citation>
    <scope>NUCLEOTIDE SEQUENCE [LARGE SCALE GENOMIC DNA]</scope>
    <source>
        <strain evidence="1 2">93-210</strain>
    </source>
</reference>
<name>A0ACC0E5Y8_9BASI</name>
<dbReference type="EMBL" id="CM045874">
    <property type="protein sequence ID" value="KAI7945071.1"/>
    <property type="molecule type" value="Genomic_DNA"/>
</dbReference>
<sequence length="113" mass="12269">MHLPASIFIFLTMAGELAWGARVWHRHADRTTMTCTAQKPLALCLYYKDDLNYSALRATPVTNGSGNTETLTHNCLGSGANFAACCNEGTGNLGGPIEMDVLITVYKANCEKR</sequence>
<organism evidence="1 2">
    <name type="scientific">Puccinia striiformis f. sp. tritici</name>
    <dbReference type="NCBI Taxonomy" id="168172"/>
    <lineage>
        <taxon>Eukaryota</taxon>
        <taxon>Fungi</taxon>
        <taxon>Dikarya</taxon>
        <taxon>Basidiomycota</taxon>
        <taxon>Pucciniomycotina</taxon>
        <taxon>Pucciniomycetes</taxon>
        <taxon>Pucciniales</taxon>
        <taxon>Pucciniaceae</taxon>
        <taxon>Puccinia</taxon>
    </lineage>
</organism>
<keyword evidence="2" id="KW-1185">Reference proteome</keyword>
<reference evidence="2" key="2">
    <citation type="journal article" date="2018" name="Mol. Plant Microbe Interact.">
        <title>Genome sequence resources for the wheat stripe rust pathogen (Puccinia striiformis f. sp. tritici) and the barley stripe rust pathogen (Puccinia striiformis f. sp. hordei).</title>
        <authorList>
            <person name="Xia C."/>
            <person name="Wang M."/>
            <person name="Yin C."/>
            <person name="Cornejo O.E."/>
            <person name="Hulbert S.H."/>
            <person name="Chen X."/>
        </authorList>
    </citation>
    <scope>NUCLEOTIDE SEQUENCE [LARGE SCALE GENOMIC DNA]</scope>
    <source>
        <strain evidence="2">93-210</strain>
    </source>
</reference>
<gene>
    <name evidence="1" type="ORF">MJO28_010766</name>
</gene>
<accession>A0ACC0E5Y8</accession>